<gene>
    <name evidence="2" type="ORF">PICMEDRAFT_10450</name>
</gene>
<feature type="region of interest" description="Disordered" evidence="1">
    <location>
        <begin position="39"/>
        <end position="69"/>
    </location>
</feature>
<dbReference type="Proteomes" id="UP000094455">
    <property type="component" value="Unassembled WGS sequence"/>
</dbReference>
<evidence type="ECO:0000313" key="3">
    <source>
        <dbReference type="Proteomes" id="UP000094455"/>
    </source>
</evidence>
<organism evidence="2 3">
    <name type="scientific">Pichia membranifaciens NRRL Y-2026</name>
    <dbReference type="NCBI Taxonomy" id="763406"/>
    <lineage>
        <taxon>Eukaryota</taxon>
        <taxon>Fungi</taxon>
        <taxon>Dikarya</taxon>
        <taxon>Ascomycota</taxon>
        <taxon>Saccharomycotina</taxon>
        <taxon>Pichiomycetes</taxon>
        <taxon>Pichiales</taxon>
        <taxon>Pichiaceae</taxon>
        <taxon>Pichia</taxon>
    </lineage>
</organism>
<evidence type="ECO:0000256" key="1">
    <source>
        <dbReference type="SAM" id="MobiDB-lite"/>
    </source>
</evidence>
<dbReference type="Pfam" id="PF08219">
    <property type="entry name" value="TOM13"/>
    <property type="match status" value="1"/>
</dbReference>
<dbReference type="EMBL" id="KV454002">
    <property type="protein sequence ID" value="ODQ47453.1"/>
    <property type="molecule type" value="Genomic_DNA"/>
</dbReference>
<evidence type="ECO:0008006" key="4">
    <source>
        <dbReference type="Google" id="ProtNLM"/>
    </source>
</evidence>
<dbReference type="InterPro" id="IPR013262">
    <property type="entry name" value="OMP_MIM1/TOM13_mt"/>
</dbReference>
<proteinExistence type="predicted"/>
<sequence length="166" mass="18037">MDSAAADAIHGAVEVVDTLRTAGEQAQLVDEVLQAPEQKLDDGHGASNGHYDSEEHDGNGDSAGSDAENEPVTTVHDVLDTHVVGPQYDIDFGRLGNFLLKCGINLVLPFVNGMMMGFGEIFAHELCFRHNWRFARVSPPERMLRARERASERTSAVLGGDSVLLH</sequence>
<protein>
    <recommendedName>
        <fullName evidence="4">Mitochondrial import protein 1</fullName>
    </recommendedName>
</protein>
<accession>A0A1E3NPH5</accession>
<dbReference type="GO" id="GO:0045040">
    <property type="term" value="P:protein insertion into mitochondrial outer membrane"/>
    <property type="evidence" value="ECO:0007669"/>
    <property type="project" value="TreeGrafter"/>
</dbReference>
<dbReference type="RefSeq" id="XP_019018566.1">
    <property type="nucleotide sequence ID" value="XM_019159670.1"/>
</dbReference>
<keyword evidence="3" id="KW-1185">Reference proteome</keyword>
<dbReference type="STRING" id="763406.A0A1E3NPH5"/>
<name>A0A1E3NPH5_9ASCO</name>
<dbReference type="PANTHER" id="PTHR28241">
    <property type="entry name" value="MITOCHONDRIAL IMPORT PROTEIN 1"/>
    <property type="match status" value="1"/>
</dbReference>
<reference evidence="2 3" key="1">
    <citation type="journal article" date="2016" name="Proc. Natl. Acad. Sci. U.S.A.">
        <title>Comparative genomics of biotechnologically important yeasts.</title>
        <authorList>
            <person name="Riley R."/>
            <person name="Haridas S."/>
            <person name="Wolfe K.H."/>
            <person name="Lopes M.R."/>
            <person name="Hittinger C.T."/>
            <person name="Goeker M."/>
            <person name="Salamov A.A."/>
            <person name="Wisecaver J.H."/>
            <person name="Long T.M."/>
            <person name="Calvey C.H."/>
            <person name="Aerts A.L."/>
            <person name="Barry K.W."/>
            <person name="Choi C."/>
            <person name="Clum A."/>
            <person name="Coughlan A.Y."/>
            <person name="Deshpande S."/>
            <person name="Douglass A.P."/>
            <person name="Hanson S.J."/>
            <person name="Klenk H.-P."/>
            <person name="LaButti K.M."/>
            <person name="Lapidus A."/>
            <person name="Lindquist E.A."/>
            <person name="Lipzen A.M."/>
            <person name="Meier-Kolthoff J.P."/>
            <person name="Ohm R.A."/>
            <person name="Otillar R.P."/>
            <person name="Pangilinan J.L."/>
            <person name="Peng Y."/>
            <person name="Rokas A."/>
            <person name="Rosa C.A."/>
            <person name="Scheuner C."/>
            <person name="Sibirny A.A."/>
            <person name="Slot J.C."/>
            <person name="Stielow J.B."/>
            <person name="Sun H."/>
            <person name="Kurtzman C.P."/>
            <person name="Blackwell M."/>
            <person name="Grigoriev I.V."/>
            <person name="Jeffries T.W."/>
        </authorList>
    </citation>
    <scope>NUCLEOTIDE SEQUENCE [LARGE SCALE GENOMIC DNA]</scope>
    <source>
        <strain evidence="2 3">NRRL Y-2026</strain>
    </source>
</reference>
<dbReference type="GeneID" id="30176357"/>
<dbReference type="PANTHER" id="PTHR28241:SF1">
    <property type="entry name" value="MITOCHONDRIAL IMPORT PROTEIN 1"/>
    <property type="match status" value="1"/>
</dbReference>
<dbReference type="GO" id="GO:0070096">
    <property type="term" value="P:mitochondrial outer membrane translocase complex assembly"/>
    <property type="evidence" value="ECO:0007669"/>
    <property type="project" value="TreeGrafter"/>
</dbReference>
<dbReference type="OrthoDB" id="5529571at2759"/>
<dbReference type="AlphaFoldDB" id="A0A1E3NPH5"/>
<dbReference type="GO" id="GO:0005741">
    <property type="term" value="C:mitochondrial outer membrane"/>
    <property type="evidence" value="ECO:0007669"/>
    <property type="project" value="InterPro"/>
</dbReference>
<evidence type="ECO:0000313" key="2">
    <source>
        <dbReference type="EMBL" id="ODQ47453.1"/>
    </source>
</evidence>